<reference evidence="2" key="1">
    <citation type="journal article" date="2014" name="Nat. Genet.">
        <title>Genome of the human hookworm Necator americanus.</title>
        <authorList>
            <person name="Tang Y.T."/>
            <person name="Gao X."/>
            <person name="Rosa B.A."/>
            <person name="Abubucker S."/>
            <person name="Hallsworth-Pepin K."/>
            <person name="Martin J."/>
            <person name="Tyagi R."/>
            <person name="Heizer E."/>
            <person name="Zhang X."/>
            <person name="Bhonagiri-Palsikar V."/>
            <person name="Minx P."/>
            <person name="Warren W.C."/>
            <person name="Wang Q."/>
            <person name="Zhan B."/>
            <person name="Hotez P.J."/>
            <person name="Sternberg P.W."/>
            <person name="Dougall A."/>
            <person name="Gaze S.T."/>
            <person name="Mulvenna J."/>
            <person name="Sotillo J."/>
            <person name="Ranganathan S."/>
            <person name="Rabelo E.M."/>
            <person name="Wilson R.K."/>
            <person name="Felgner P.L."/>
            <person name="Bethony J."/>
            <person name="Hawdon J.M."/>
            <person name="Gasser R.B."/>
            <person name="Loukas A."/>
            <person name="Mitreva M."/>
        </authorList>
    </citation>
    <scope>NUCLEOTIDE SEQUENCE [LARGE SCALE GENOMIC DNA]</scope>
</reference>
<sequence>MCLCVERSVCLSLNDHSSTWSFEGKAEKIASKSSSDAEDPLAHGLDPSLYGPNAPVICASPCASDPGAVPSSSSFSACDAHLMMFSERCDYFFGCFVGDLKKIR</sequence>
<protein>
    <submittedName>
        <fullName evidence="1">Uncharacterized protein</fullName>
    </submittedName>
</protein>
<organism evidence="1 2">
    <name type="scientific">Necator americanus</name>
    <name type="common">Human hookworm</name>
    <dbReference type="NCBI Taxonomy" id="51031"/>
    <lineage>
        <taxon>Eukaryota</taxon>
        <taxon>Metazoa</taxon>
        <taxon>Ecdysozoa</taxon>
        <taxon>Nematoda</taxon>
        <taxon>Chromadorea</taxon>
        <taxon>Rhabditida</taxon>
        <taxon>Rhabditina</taxon>
        <taxon>Rhabditomorpha</taxon>
        <taxon>Strongyloidea</taxon>
        <taxon>Ancylostomatidae</taxon>
        <taxon>Bunostominae</taxon>
        <taxon>Necator</taxon>
    </lineage>
</organism>
<name>W2SVG4_NECAM</name>
<keyword evidence="2" id="KW-1185">Reference proteome</keyword>
<accession>W2SVG4</accession>
<evidence type="ECO:0000313" key="1">
    <source>
        <dbReference type="EMBL" id="ETN72776.1"/>
    </source>
</evidence>
<evidence type="ECO:0000313" key="2">
    <source>
        <dbReference type="Proteomes" id="UP000053676"/>
    </source>
</evidence>
<dbReference type="OrthoDB" id="5855051at2759"/>
<proteinExistence type="predicted"/>
<dbReference type="EMBL" id="KI662932">
    <property type="protein sequence ID" value="ETN72776.1"/>
    <property type="molecule type" value="Genomic_DNA"/>
</dbReference>
<dbReference type="Proteomes" id="UP000053676">
    <property type="component" value="Unassembled WGS sequence"/>
</dbReference>
<dbReference type="AlphaFoldDB" id="W2SVG4"/>
<dbReference type="KEGG" id="nai:NECAME_13726"/>
<gene>
    <name evidence="1" type="ORF">NECAME_13726</name>
</gene>